<feature type="compositionally biased region" description="Polar residues" evidence="1">
    <location>
        <begin position="102"/>
        <end position="112"/>
    </location>
</feature>
<comment type="caution">
    <text evidence="2">The sequence shown here is derived from an EMBL/GenBank/DDBJ whole genome shotgun (WGS) entry which is preliminary data.</text>
</comment>
<name>A0AAE0HRA4_9PEZI</name>
<dbReference type="EMBL" id="JAUEPN010000001">
    <property type="protein sequence ID" value="KAK3301283.1"/>
    <property type="molecule type" value="Genomic_DNA"/>
</dbReference>
<feature type="region of interest" description="Disordered" evidence="1">
    <location>
        <begin position="89"/>
        <end position="122"/>
    </location>
</feature>
<organism evidence="2 3">
    <name type="scientific">Chaetomium fimeti</name>
    <dbReference type="NCBI Taxonomy" id="1854472"/>
    <lineage>
        <taxon>Eukaryota</taxon>
        <taxon>Fungi</taxon>
        <taxon>Dikarya</taxon>
        <taxon>Ascomycota</taxon>
        <taxon>Pezizomycotina</taxon>
        <taxon>Sordariomycetes</taxon>
        <taxon>Sordariomycetidae</taxon>
        <taxon>Sordariales</taxon>
        <taxon>Chaetomiaceae</taxon>
        <taxon>Chaetomium</taxon>
    </lineage>
</organism>
<feature type="compositionally biased region" description="Pro residues" evidence="1">
    <location>
        <begin position="445"/>
        <end position="458"/>
    </location>
</feature>
<feature type="compositionally biased region" description="Basic residues" evidence="1">
    <location>
        <begin position="462"/>
        <end position="477"/>
    </location>
</feature>
<evidence type="ECO:0000313" key="2">
    <source>
        <dbReference type="EMBL" id="KAK3301283.1"/>
    </source>
</evidence>
<sequence>MEESDLLYNERRECGSPLSPERILDRKIERLALHEGFASNLAKRGPLSGRKASDRSVRSIVRLFEESVGAPESPVSNRLVLVSGASDRVGARDGKEGRRVTHTSNQCSNTPTKRPENPRQQENQSLSVTYSMFPSVRVGYQVEDYSLTLLRHKSYFNNRPLARCLDDIAGKDLKNEDQRVKGKKEGGKKQDKENGETQRVRDGRERKGNGATLPNQRNTSSPLQQLDNLMSDLLIWKDVPEPEALKLERRGSPEVKGFWSEVRTQLWVDEGEIYNRERPMSTAQLGIDDGTLMSSGSAAQFPTSCFANPETEHSPPPPPTRPPPPIPAAVRGRSRSAISSQWDQHSMAHSLEPFPDPESDYLAWGKPRPTSSVRLSMSAPGCPDIADLLFDMQIEPEPPSLTEPARPLPIPPTQPSHSRYPSSGGSGPWTRPPMWRSPSSLESSSPPPVPPLPVPIPTPTSCRHHSRANHSRHRHPPHSSEPSASTFTSVSTNSAAVTNSSGRSIHSRRTPATSTSSIATRSTRADSGTDLSSSCRPPQPRRRLTTEEKLSEIDAFLSPEREDKDREGWI</sequence>
<protein>
    <submittedName>
        <fullName evidence="2">Uncharacterized protein</fullName>
    </submittedName>
</protein>
<reference evidence="2" key="1">
    <citation type="journal article" date="2023" name="Mol. Phylogenet. Evol.">
        <title>Genome-scale phylogeny and comparative genomics of the fungal order Sordariales.</title>
        <authorList>
            <person name="Hensen N."/>
            <person name="Bonometti L."/>
            <person name="Westerberg I."/>
            <person name="Brannstrom I.O."/>
            <person name="Guillou S."/>
            <person name="Cros-Aarteil S."/>
            <person name="Calhoun S."/>
            <person name="Haridas S."/>
            <person name="Kuo A."/>
            <person name="Mondo S."/>
            <person name="Pangilinan J."/>
            <person name="Riley R."/>
            <person name="LaButti K."/>
            <person name="Andreopoulos B."/>
            <person name="Lipzen A."/>
            <person name="Chen C."/>
            <person name="Yan M."/>
            <person name="Daum C."/>
            <person name="Ng V."/>
            <person name="Clum A."/>
            <person name="Steindorff A."/>
            <person name="Ohm R.A."/>
            <person name="Martin F."/>
            <person name="Silar P."/>
            <person name="Natvig D.O."/>
            <person name="Lalanne C."/>
            <person name="Gautier V."/>
            <person name="Ament-Velasquez S.L."/>
            <person name="Kruys A."/>
            <person name="Hutchinson M.I."/>
            <person name="Powell A.J."/>
            <person name="Barry K."/>
            <person name="Miller A.N."/>
            <person name="Grigoriev I.V."/>
            <person name="Debuchy R."/>
            <person name="Gladieux P."/>
            <person name="Hiltunen Thoren M."/>
            <person name="Johannesson H."/>
        </authorList>
    </citation>
    <scope>NUCLEOTIDE SEQUENCE</scope>
    <source>
        <strain evidence="2">CBS 168.71</strain>
    </source>
</reference>
<feature type="compositionally biased region" description="Pro residues" evidence="1">
    <location>
        <begin position="314"/>
        <end position="327"/>
    </location>
</feature>
<reference evidence="2" key="2">
    <citation type="submission" date="2023-06" db="EMBL/GenBank/DDBJ databases">
        <authorList>
            <consortium name="Lawrence Berkeley National Laboratory"/>
            <person name="Haridas S."/>
            <person name="Hensen N."/>
            <person name="Bonometti L."/>
            <person name="Westerberg I."/>
            <person name="Brannstrom I.O."/>
            <person name="Guillou S."/>
            <person name="Cros-Aarteil S."/>
            <person name="Calhoun S."/>
            <person name="Kuo A."/>
            <person name="Mondo S."/>
            <person name="Pangilinan J."/>
            <person name="Riley R."/>
            <person name="Labutti K."/>
            <person name="Andreopoulos B."/>
            <person name="Lipzen A."/>
            <person name="Chen C."/>
            <person name="Yanf M."/>
            <person name="Daum C."/>
            <person name="Ng V."/>
            <person name="Clum A."/>
            <person name="Steindorff A."/>
            <person name="Ohm R."/>
            <person name="Martin F."/>
            <person name="Silar P."/>
            <person name="Natvig D."/>
            <person name="Lalanne C."/>
            <person name="Gautier V."/>
            <person name="Ament-Velasquez S.L."/>
            <person name="Kruys A."/>
            <person name="Hutchinson M.I."/>
            <person name="Powell A.J."/>
            <person name="Barry K."/>
            <person name="Miller A.N."/>
            <person name="Grigoriev I.V."/>
            <person name="Debuchy R."/>
            <person name="Gladieux P."/>
            <person name="Thoren M.H."/>
            <person name="Johannesson H."/>
        </authorList>
    </citation>
    <scope>NUCLEOTIDE SEQUENCE</scope>
    <source>
        <strain evidence="2">CBS 168.71</strain>
    </source>
</reference>
<feature type="compositionally biased region" description="Pro residues" evidence="1">
    <location>
        <begin position="396"/>
        <end position="414"/>
    </location>
</feature>
<feature type="compositionally biased region" description="Polar residues" evidence="1">
    <location>
        <begin position="486"/>
        <end position="504"/>
    </location>
</feature>
<gene>
    <name evidence="2" type="ORF">B0H64DRAFT_34715</name>
</gene>
<keyword evidence="3" id="KW-1185">Reference proteome</keyword>
<dbReference type="GeneID" id="87838307"/>
<feature type="compositionally biased region" description="Polar residues" evidence="1">
    <location>
        <begin position="212"/>
        <end position="223"/>
    </location>
</feature>
<feature type="compositionally biased region" description="Basic and acidic residues" evidence="1">
    <location>
        <begin position="89"/>
        <end position="99"/>
    </location>
</feature>
<feature type="compositionally biased region" description="Low complexity" evidence="1">
    <location>
        <begin position="510"/>
        <end position="522"/>
    </location>
</feature>
<evidence type="ECO:0000256" key="1">
    <source>
        <dbReference type="SAM" id="MobiDB-lite"/>
    </source>
</evidence>
<dbReference type="RefSeq" id="XP_062664797.1">
    <property type="nucleotide sequence ID" value="XM_062801359.1"/>
</dbReference>
<feature type="compositionally biased region" description="Basic and acidic residues" evidence="1">
    <location>
        <begin position="176"/>
        <end position="208"/>
    </location>
</feature>
<feature type="compositionally biased region" description="Polar residues" evidence="1">
    <location>
        <begin position="296"/>
        <end position="306"/>
    </location>
</feature>
<feature type="region of interest" description="Disordered" evidence="1">
    <location>
        <begin position="176"/>
        <end position="223"/>
    </location>
</feature>
<dbReference type="AlphaFoldDB" id="A0AAE0HRA4"/>
<dbReference type="Proteomes" id="UP001278766">
    <property type="component" value="Unassembled WGS sequence"/>
</dbReference>
<evidence type="ECO:0000313" key="3">
    <source>
        <dbReference type="Proteomes" id="UP001278766"/>
    </source>
</evidence>
<accession>A0AAE0HRA4</accession>
<feature type="compositionally biased region" description="Basic and acidic residues" evidence="1">
    <location>
        <begin position="559"/>
        <end position="570"/>
    </location>
</feature>
<feature type="region of interest" description="Disordered" evidence="1">
    <location>
        <begin position="296"/>
        <end position="356"/>
    </location>
</feature>
<proteinExistence type="predicted"/>
<feature type="region of interest" description="Disordered" evidence="1">
    <location>
        <begin position="388"/>
        <end position="570"/>
    </location>
</feature>